<keyword evidence="2" id="KW-1185">Reference proteome</keyword>
<organism evidence="1 2">
    <name type="scientific">Trichoderma ghanense</name>
    <dbReference type="NCBI Taxonomy" id="65468"/>
    <lineage>
        <taxon>Eukaryota</taxon>
        <taxon>Fungi</taxon>
        <taxon>Dikarya</taxon>
        <taxon>Ascomycota</taxon>
        <taxon>Pezizomycotina</taxon>
        <taxon>Sordariomycetes</taxon>
        <taxon>Hypocreomycetidae</taxon>
        <taxon>Hypocreales</taxon>
        <taxon>Hypocreaceae</taxon>
        <taxon>Trichoderma</taxon>
    </lineage>
</organism>
<gene>
    <name evidence="1" type="ORF">CCMA1212_006757</name>
</gene>
<protein>
    <submittedName>
        <fullName evidence="1">Uncharacterized protein</fullName>
    </submittedName>
</protein>
<accession>A0ABY2H1C0</accession>
<sequence length="59" mass="6949">MLEEDKYQELNDSPRGKADTFTPFGQTRYLWRMREAVVHLDLQGGYPAFVWQRTPVVFG</sequence>
<name>A0ABY2H1C0_9HYPO</name>
<dbReference type="Proteomes" id="UP001642720">
    <property type="component" value="Unassembled WGS sequence"/>
</dbReference>
<comment type="caution">
    <text evidence="1">The sequence shown here is derived from an EMBL/GenBank/DDBJ whole genome shotgun (WGS) entry which is preliminary data.</text>
</comment>
<evidence type="ECO:0000313" key="2">
    <source>
        <dbReference type="Proteomes" id="UP001642720"/>
    </source>
</evidence>
<evidence type="ECO:0000313" key="1">
    <source>
        <dbReference type="EMBL" id="TFB01307.1"/>
    </source>
</evidence>
<proteinExistence type="predicted"/>
<dbReference type="RefSeq" id="XP_073557508.1">
    <property type="nucleotide sequence ID" value="XM_073703959.1"/>
</dbReference>
<dbReference type="EMBL" id="PPTA01000009">
    <property type="protein sequence ID" value="TFB01307.1"/>
    <property type="molecule type" value="Genomic_DNA"/>
</dbReference>
<dbReference type="GeneID" id="300578409"/>
<reference evidence="1 2" key="1">
    <citation type="submission" date="2018-01" db="EMBL/GenBank/DDBJ databases">
        <title>Genome characterization of the sugarcane-associated fungus Trichoderma ghanense CCMA-1212 and their application in lignocelulose bioconversion.</title>
        <authorList>
            <person name="Steindorff A.S."/>
            <person name="Mendes T.D."/>
            <person name="Vilela E.S.D."/>
            <person name="Rodrigues D.S."/>
            <person name="Formighieri E.F."/>
            <person name="Melo I.S."/>
            <person name="Favaro L.C.L."/>
        </authorList>
    </citation>
    <scope>NUCLEOTIDE SEQUENCE [LARGE SCALE GENOMIC DNA]</scope>
    <source>
        <strain evidence="1 2">CCMA-1212</strain>
    </source>
</reference>